<dbReference type="Proteomes" id="UP001168146">
    <property type="component" value="Unassembled WGS sequence"/>
</dbReference>
<name>A0AAN6KYJ2_9PEZI</name>
<evidence type="ECO:0000313" key="2">
    <source>
        <dbReference type="EMBL" id="KAK1011650.1"/>
    </source>
</evidence>
<keyword evidence="3" id="KW-1185">Reference proteome</keyword>
<accession>A0AAN6KYJ2</accession>
<comment type="caution">
    <text evidence="2">The sequence shown here is derived from an EMBL/GenBank/DDBJ whole genome shotgun (WGS) entry which is preliminary data.</text>
</comment>
<evidence type="ECO:0000313" key="1">
    <source>
        <dbReference type="EMBL" id="KAK0323979.1"/>
    </source>
</evidence>
<dbReference type="PANTHER" id="PTHR42085">
    <property type="entry name" value="F-BOX DOMAIN-CONTAINING PROTEIN"/>
    <property type="match status" value="1"/>
</dbReference>
<reference evidence="1" key="1">
    <citation type="submission" date="2021-12" db="EMBL/GenBank/DDBJ databases">
        <title>Black yeast isolated from Biological Soil Crust.</title>
        <authorList>
            <person name="Kurbessoian T."/>
        </authorList>
    </citation>
    <scope>NUCLEOTIDE SEQUENCE</scope>
    <source>
        <strain evidence="1">CCFEE 5208</strain>
    </source>
</reference>
<dbReference type="PANTHER" id="PTHR42085:SF1">
    <property type="entry name" value="F-BOX DOMAIN-CONTAINING PROTEIN"/>
    <property type="match status" value="1"/>
</dbReference>
<dbReference type="Proteomes" id="UP001175353">
    <property type="component" value="Unassembled WGS sequence"/>
</dbReference>
<dbReference type="AlphaFoldDB" id="A0AAN6KYJ2"/>
<proteinExistence type="predicted"/>
<dbReference type="InterPro" id="IPR038883">
    <property type="entry name" value="AN11006-like"/>
</dbReference>
<dbReference type="EMBL" id="JAUJLE010000009">
    <property type="protein sequence ID" value="KAK1011650.1"/>
    <property type="molecule type" value="Genomic_DNA"/>
</dbReference>
<evidence type="ECO:0000313" key="3">
    <source>
        <dbReference type="Proteomes" id="UP001175353"/>
    </source>
</evidence>
<dbReference type="EMBL" id="JASUXU010000011">
    <property type="protein sequence ID" value="KAK0323979.1"/>
    <property type="molecule type" value="Genomic_DNA"/>
</dbReference>
<sequence length="381" mass="44220">MADDARHHSPLLRLPREVQVHILTYLLPQGEHTPMGLKEVKSKKRAKLEREAKLLIDPNWKRPQKVHFAILLVHPDISAAGLLAFWRGNTFAFGECDKLRDFISFARTEAVDNITAIELGEDYHFTEYRDQFWEPSDPEGYVKKALRRPSGQNDWLHPGWPASLKILAKLPNLHRLELHVGTLAECDYSKSQGVNGWASTHYLRDQVLLSIPRETLNRLQSLKMIYCVPVFLVNNRNGKFSADVLPYTRDLHSGAWNDPPYRPGTDLMGPKESELYNRWLEARATVYWDETVEKFGGWRRSETNRHIGLQWSSWAREWQGRGWAEWDHSRYQDRYETPRSKEELAEEVTALQKTEDTTPASQEGLVEVMAGLQRVLRNLSR</sequence>
<organism evidence="2 3">
    <name type="scientific">Friedmanniomyces endolithicus</name>
    <dbReference type="NCBI Taxonomy" id="329885"/>
    <lineage>
        <taxon>Eukaryota</taxon>
        <taxon>Fungi</taxon>
        <taxon>Dikarya</taxon>
        <taxon>Ascomycota</taxon>
        <taxon>Pezizomycotina</taxon>
        <taxon>Dothideomycetes</taxon>
        <taxon>Dothideomycetidae</taxon>
        <taxon>Mycosphaerellales</taxon>
        <taxon>Teratosphaeriaceae</taxon>
        <taxon>Friedmanniomyces</taxon>
    </lineage>
</organism>
<protein>
    <submittedName>
        <fullName evidence="2">Uncharacterized protein</fullName>
    </submittedName>
</protein>
<gene>
    <name evidence="1" type="ORF">LTR82_005100</name>
    <name evidence="2" type="ORF">LTR91_002121</name>
</gene>
<reference evidence="2" key="2">
    <citation type="submission" date="2023-06" db="EMBL/GenBank/DDBJ databases">
        <title>Black Yeasts Isolated from many extreme environments.</title>
        <authorList>
            <person name="Coleine C."/>
            <person name="Stajich J.E."/>
            <person name="Selbmann L."/>
        </authorList>
    </citation>
    <scope>NUCLEOTIDE SEQUENCE</scope>
    <source>
        <strain evidence="2">CCFEE 5200</strain>
    </source>
</reference>